<dbReference type="GeneID" id="41979513"/>
<keyword evidence="2" id="KW-0732">Signal</keyword>
<keyword evidence="5" id="KW-0119">Carbohydrate metabolism</keyword>
<proteinExistence type="inferred from homology"/>
<dbReference type="GO" id="GO:0008422">
    <property type="term" value="F:beta-glucosidase activity"/>
    <property type="evidence" value="ECO:0007669"/>
    <property type="project" value="TreeGrafter"/>
</dbReference>
<evidence type="ECO:0000313" key="13">
    <source>
        <dbReference type="Proteomes" id="UP000319257"/>
    </source>
</evidence>
<evidence type="ECO:0000256" key="7">
    <source>
        <dbReference type="ARBA" id="ARBA00023316"/>
    </source>
</evidence>
<dbReference type="UniPathway" id="UPA00164"/>
<sequence length="572" mass="63330">MFQTSVLNLLRPFTEALGYISKINRLVEIIMQCFNRAFWPVFFLLTQALAGHGNTARVTCTEEFKPISAAEFVAGMNPGWNLVTYTDHFLTGSPSWTIDPSWLQRVSDVVDMATERGFYVVTNMHHDSSWVDVTKSDANLSMIYEKFQQSWQQIGEKLGCKSSLLAFEPINEPPANTAEDGAKINILNRVFLNGLARSGGFNTQRVVTLVGGSMDPSKTSQWFVKPRNIVNPWALQYHYYNPYDFTFNAWGKTIWGSEDDKKAVLTDLDIVRDNFTDVPLVIGEYDAFPQQCETAARHKWLDFVTRQAAARNTSVMVWDNGDAYLDRAASKWRDPVGIDIMIDAAKGISNTLAESTVDPLAPTQSSSAYIFHRVGEDVTDQTVDLQLNGNALVKIEAGTGEALQSADFSISGSSVVFKAGFLSKYLSPTAEPGSKANLTLTFSAGAPVQVEIVQWDTPELATTSSVAVAGADLKIPVTFKGLSRLATVKMVEIDGTYLFDEWTKWLGPLQQARGTYDSQWRWDKDSVILTANTVNAVIAAGKTTAFTFEFYPRVPANAVNYTLQAVASSRFM</sequence>
<dbReference type="Pfam" id="PF00150">
    <property type="entry name" value="Cellulase"/>
    <property type="match status" value="1"/>
</dbReference>
<feature type="domain" description="Glycoside hydrolase family 5" evidence="10">
    <location>
        <begin position="84"/>
        <end position="322"/>
    </location>
</feature>
<feature type="domain" description="Carbohydrate binding X2" evidence="11">
    <location>
        <begin position="364"/>
        <end position="452"/>
    </location>
</feature>
<evidence type="ECO:0000313" key="12">
    <source>
        <dbReference type="EMBL" id="TPX17621.1"/>
    </source>
</evidence>
<evidence type="ECO:0000256" key="8">
    <source>
        <dbReference type="ARBA" id="ARBA00023326"/>
    </source>
</evidence>
<dbReference type="InterPro" id="IPR014756">
    <property type="entry name" value="Ig_E-set"/>
</dbReference>
<dbReference type="Gene3D" id="2.60.40.10">
    <property type="entry name" value="Immunoglobulins"/>
    <property type="match status" value="1"/>
</dbReference>
<dbReference type="GO" id="GO:0005576">
    <property type="term" value="C:extracellular region"/>
    <property type="evidence" value="ECO:0007669"/>
    <property type="project" value="TreeGrafter"/>
</dbReference>
<evidence type="ECO:0000256" key="9">
    <source>
        <dbReference type="RuleBase" id="RU361153"/>
    </source>
</evidence>
<keyword evidence="4" id="KW-0136">Cellulose degradation</keyword>
<dbReference type="Pfam" id="PF03442">
    <property type="entry name" value="CBM_X2"/>
    <property type="match status" value="1"/>
</dbReference>
<evidence type="ECO:0000256" key="4">
    <source>
        <dbReference type="ARBA" id="ARBA00023001"/>
    </source>
</evidence>
<dbReference type="GO" id="GO:0005978">
    <property type="term" value="P:glycogen biosynthetic process"/>
    <property type="evidence" value="ECO:0007669"/>
    <property type="project" value="UniProtKB-UniPathway"/>
</dbReference>
<accession>A0A507BKJ2</accession>
<comment type="caution">
    <text evidence="12">The sequence shown here is derived from an EMBL/GenBank/DDBJ whole genome shotgun (WGS) entry which is preliminary data.</text>
</comment>
<dbReference type="GO" id="GO:0009986">
    <property type="term" value="C:cell surface"/>
    <property type="evidence" value="ECO:0007669"/>
    <property type="project" value="TreeGrafter"/>
</dbReference>
<keyword evidence="13" id="KW-1185">Reference proteome</keyword>
<dbReference type="InterPro" id="IPR050386">
    <property type="entry name" value="Glycosyl_hydrolase_5"/>
</dbReference>
<dbReference type="PANTHER" id="PTHR31297:SF41">
    <property type="entry name" value="ENDOGLUCANASE, PUTATIVE (AFU_ORTHOLOGUE AFUA_5G01830)-RELATED"/>
    <property type="match status" value="1"/>
</dbReference>
<name>A0A507BKJ2_9PEZI</name>
<dbReference type="Gene3D" id="3.20.20.80">
    <property type="entry name" value="Glycosidases"/>
    <property type="match status" value="1"/>
</dbReference>
<keyword evidence="8" id="KW-0624">Polysaccharide degradation</keyword>
<dbReference type="SUPFAM" id="SSF51445">
    <property type="entry name" value="(Trans)glycosidases"/>
    <property type="match status" value="1"/>
</dbReference>
<evidence type="ECO:0000256" key="1">
    <source>
        <dbReference type="ARBA" id="ARBA00005641"/>
    </source>
</evidence>
<reference evidence="12 13" key="1">
    <citation type="submission" date="2019-06" db="EMBL/GenBank/DDBJ databases">
        <title>Draft genome sequence of the filamentous fungus Phialemoniopsis curvata isolated from diesel fuel.</title>
        <authorList>
            <person name="Varaljay V.A."/>
            <person name="Lyon W.J."/>
            <person name="Crouch A.L."/>
            <person name="Drake C.E."/>
            <person name="Hollomon J.M."/>
            <person name="Nadeau L.J."/>
            <person name="Nunn H.S."/>
            <person name="Stevenson B.S."/>
            <person name="Bojanowski C.L."/>
            <person name="Crookes-Goodson W.J."/>
        </authorList>
    </citation>
    <scope>NUCLEOTIDE SEQUENCE [LARGE SCALE GENOMIC DNA]</scope>
    <source>
        <strain evidence="12 13">D216</strain>
    </source>
</reference>
<organism evidence="12 13">
    <name type="scientific">Thyridium curvatum</name>
    <dbReference type="NCBI Taxonomy" id="1093900"/>
    <lineage>
        <taxon>Eukaryota</taxon>
        <taxon>Fungi</taxon>
        <taxon>Dikarya</taxon>
        <taxon>Ascomycota</taxon>
        <taxon>Pezizomycotina</taxon>
        <taxon>Sordariomycetes</taxon>
        <taxon>Sordariomycetidae</taxon>
        <taxon>Thyridiales</taxon>
        <taxon>Thyridiaceae</taxon>
        <taxon>Thyridium</taxon>
    </lineage>
</organism>
<dbReference type="InterPro" id="IPR013783">
    <property type="entry name" value="Ig-like_fold"/>
</dbReference>
<protein>
    <recommendedName>
        <fullName evidence="14">Cellulase</fullName>
    </recommendedName>
</protein>
<keyword evidence="7" id="KW-0961">Cell wall biogenesis/degradation</keyword>
<dbReference type="InterPro" id="IPR005102">
    <property type="entry name" value="Carbo-bd_X2"/>
</dbReference>
<evidence type="ECO:0000256" key="3">
    <source>
        <dbReference type="ARBA" id="ARBA00022801"/>
    </source>
</evidence>
<comment type="similarity">
    <text evidence="1 9">Belongs to the glycosyl hydrolase 5 (cellulase A) family.</text>
</comment>
<dbReference type="STRING" id="1093900.A0A507BKJ2"/>
<evidence type="ECO:0000259" key="11">
    <source>
        <dbReference type="Pfam" id="PF03442"/>
    </source>
</evidence>
<evidence type="ECO:0000256" key="6">
    <source>
        <dbReference type="ARBA" id="ARBA00023295"/>
    </source>
</evidence>
<dbReference type="OrthoDB" id="412536at2759"/>
<keyword evidence="6 9" id="KW-0326">Glycosidase</keyword>
<keyword evidence="3 9" id="KW-0378">Hydrolase</keyword>
<dbReference type="InterPro" id="IPR017853">
    <property type="entry name" value="GH"/>
</dbReference>
<dbReference type="GO" id="GO:0030245">
    <property type="term" value="P:cellulose catabolic process"/>
    <property type="evidence" value="ECO:0007669"/>
    <property type="project" value="UniProtKB-KW"/>
</dbReference>
<dbReference type="SUPFAM" id="SSF81296">
    <property type="entry name" value="E set domains"/>
    <property type="match status" value="1"/>
</dbReference>
<gene>
    <name evidence="12" type="ORF">E0L32_012066</name>
</gene>
<dbReference type="InParanoid" id="A0A507BKJ2"/>
<dbReference type="PANTHER" id="PTHR31297">
    <property type="entry name" value="GLUCAN ENDO-1,6-BETA-GLUCOSIDASE B"/>
    <property type="match status" value="1"/>
</dbReference>
<dbReference type="RefSeq" id="XP_030999332.1">
    <property type="nucleotide sequence ID" value="XM_031134865.1"/>
</dbReference>
<evidence type="ECO:0000259" key="10">
    <source>
        <dbReference type="Pfam" id="PF00150"/>
    </source>
</evidence>
<evidence type="ECO:0008006" key="14">
    <source>
        <dbReference type="Google" id="ProtNLM"/>
    </source>
</evidence>
<dbReference type="InterPro" id="IPR001547">
    <property type="entry name" value="Glyco_hydro_5"/>
</dbReference>
<evidence type="ECO:0000256" key="5">
    <source>
        <dbReference type="ARBA" id="ARBA00023277"/>
    </source>
</evidence>
<evidence type="ECO:0000256" key="2">
    <source>
        <dbReference type="ARBA" id="ARBA00022729"/>
    </source>
</evidence>
<dbReference type="GO" id="GO:0071555">
    <property type="term" value="P:cell wall organization"/>
    <property type="evidence" value="ECO:0007669"/>
    <property type="project" value="UniProtKB-KW"/>
</dbReference>
<dbReference type="EMBL" id="SKBQ01000134">
    <property type="protein sequence ID" value="TPX17621.1"/>
    <property type="molecule type" value="Genomic_DNA"/>
</dbReference>
<dbReference type="AlphaFoldDB" id="A0A507BKJ2"/>
<dbReference type="Proteomes" id="UP000319257">
    <property type="component" value="Unassembled WGS sequence"/>
</dbReference>